<dbReference type="Pfam" id="PF11575">
    <property type="entry name" value="FhuF_C"/>
    <property type="match status" value="1"/>
</dbReference>
<name>A0AAE4C8S1_9ACTN</name>
<dbReference type="GO" id="GO:0051537">
    <property type="term" value="F:2 iron, 2 sulfur cluster binding"/>
    <property type="evidence" value="ECO:0007669"/>
    <property type="project" value="InterPro"/>
</dbReference>
<organism evidence="2 3">
    <name type="scientific">Catenuloplanes atrovinosus</name>
    <dbReference type="NCBI Taxonomy" id="137266"/>
    <lineage>
        <taxon>Bacteria</taxon>
        <taxon>Bacillati</taxon>
        <taxon>Actinomycetota</taxon>
        <taxon>Actinomycetes</taxon>
        <taxon>Micromonosporales</taxon>
        <taxon>Micromonosporaceae</taxon>
        <taxon>Catenuloplanes</taxon>
    </lineage>
</organism>
<reference evidence="2" key="1">
    <citation type="submission" date="2023-07" db="EMBL/GenBank/DDBJ databases">
        <title>Sequencing the genomes of 1000 actinobacteria strains.</title>
        <authorList>
            <person name="Klenk H.-P."/>
        </authorList>
    </citation>
    <scope>NUCLEOTIDE SEQUENCE</scope>
    <source>
        <strain evidence="2">DSM 44707</strain>
    </source>
</reference>
<evidence type="ECO:0000259" key="1">
    <source>
        <dbReference type="Pfam" id="PF11575"/>
    </source>
</evidence>
<evidence type="ECO:0000313" key="3">
    <source>
        <dbReference type="Proteomes" id="UP001183643"/>
    </source>
</evidence>
<proteinExistence type="predicted"/>
<accession>A0AAE4C8S1</accession>
<dbReference type="InterPro" id="IPR024726">
    <property type="entry name" value="FhuF_C"/>
</dbReference>
<dbReference type="EMBL" id="JAVDYB010000001">
    <property type="protein sequence ID" value="MDR7274917.1"/>
    <property type="molecule type" value="Genomic_DNA"/>
</dbReference>
<feature type="domain" description="Ferric siderophore reductase C-terminal" evidence="1">
    <location>
        <begin position="248"/>
        <end position="267"/>
    </location>
</feature>
<keyword evidence="3" id="KW-1185">Reference proteome</keyword>
<gene>
    <name evidence="2" type="ORF">J2S41_001695</name>
</gene>
<dbReference type="AlphaFoldDB" id="A0AAE4C8S1"/>
<protein>
    <recommendedName>
        <fullName evidence="1">Ferric siderophore reductase C-terminal domain-containing protein</fullName>
    </recommendedName>
</protein>
<sequence length="277" mass="28311">MRAASTLPGALLAVQFVTIVPSVRAGPGDAARTTAWLRTHPRGHARHLTPSLRADMETVGAEQIAAAVARVAGDNPFFGIGLGPLPAALPIEDAVAAVGAWARTDEPRVAASLTVLGYSARLAGPVLALLVRAHVLLDLSAVSCAYAPGAGFRLSLPAASGLRGAGLADACGPALVTHLSEIIARVRVVAPAAPALLWGNVASGIVGTVRQLARVAPPAECRRVRDAVLATPPLDTAGAFGAHDAYTRRSCCLYYRLGGGTCGDCPLPAGLTRHRRG</sequence>
<comment type="caution">
    <text evidence="2">The sequence shown here is derived from an EMBL/GenBank/DDBJ whole genome shotgun (WGS) entry which is preliminary data.</text>
</comment>
<evidence type="ECO:0000313" key="2">
    <source>
        <dbReference type="EMBL" id="MDR7274917.1"/>
    </source>
</evidence>
<dbReference type="RefSeq" id="WP_310365220.1">
    <property type="nucleotide sequence ID" value="NZ_JAVDYB010000001.1"/>
</dbReference>
<dbReference type="Proteomes" id="UP001183643">
    <property type="component" value="Unassembled WGS sequence"/>
</dbReference>